<comment type="caution">
    <text evidence="2">The sequence shown here is derived from an EMBL/GenBank/DDBJ whole genome shotgun (WGS) entry which is preliminary data.</text>
</comment>
<dbReference type="AlphaFoldDB" id="A0A813G3T9"/>
<reference evidence="2" key="1">
    <citation type="submission" date="2021-02" db="EMBL/GenBank/DDBJ databases">
        <authorList>
            <person name="Dougan E. K."/>
            <person name="Rhodes N."/>
            <person name="Thang M."/>
            <person name="Chan C."/>
        </authorList>
    </citation>
    <scope>NUCLEOTIDE SEQUENCE</scope>
</reference>
<keyword evidence="3" id="KW-1185">Reference proteome</keyword>
<name>A0A813G3T9_POLGL</name>
<proteinExistence type="predicted"/>
<feature type="region of interest" description="Disordered" evidence="1">
    <location>
        <begin position="121"/>
        <end position="197"/>
    </location>
</feature>
<feature type="compositionally biased region" description="Acidic residues" evidence="1">
    <location>
        <begin position="121"/>
        <end position="151"/>
    </location>
</feature>
<gene>
    <name evidence="2" type="ORF">PGLA1383_LOCUS38519</name>
</gene>
<dbReference type="Proteomes" id="UP000654075">
    <property type="component" value="Unassembled WGS sequence"/>
</dbReference>
<evidence type="ECO:0000256" key="1">
    <source>
        <dbReference type="SAM" id="MobiDB-lite"/>
    </source>
</evidence>
<dbReference type="EMBL" id="CAJNNV010027624">
    <property type="protein sequence ID" value="CAE8620995.1"/>
    <property type="molecule type" value="Genomic_DNA"/>
</dbReference>
<organism evidence="2 3">
    <name type="scientific">Polarella glacialis</name>
    <name type="common">Dinoflagellate</name>
    <dbReference type="NCBI Taxonomy" id="89957"/>
    <lineage>
        <taxon>Eukaryota</taxon>
        <taxon>Sar</taxon>
        <taxon>Alveolata</taxon>
        <taxon>Dinophyceae</taxon>
        <taxon>Suessiales</taxon>
        <taxon>Suessiaceae</taxon>
        <taxon>Polarella</taxon>
    </lineage>
</organism>
<accession>A0A813G3T9</accession>
<protein>
    <submittedName>
        <fullName evidence="2">Uncharacterized protein</fullName>
    </submittedName>
</protein>
<sequence length="341" mass="38080">MPRPIPAEPMDPAAAQVAAEFGVLLEEEERAQMLCEILIDLYDDSGKLDSLRNNPDIGCVAKKSTRLSFMQEDLVENYVLLEAYHASFNKVALALRLARRNGSSKHPKIRVLKELISMDSEDDKPEVVLEDSVEEEGEEDDQQSEPGEGEEVAQSSDLMDVEKHNEDDLPDPQQKKQKTNDVPAVKEEVPAVKEEDDWKNHKEMLGVKVGRRSNEICHQRGAMKVGVRLLYYYFGPLAAWVATTRSHRDFLCNVCIAGELRPLWIIYGFVVKMIRRCQLQCEPGHLPLDECRAVACPLRPQLQMGTDVPSAAPGAPSCKLAVAVADPEDRALVRLLPTLAT</sequence>
<feature type="compositionally biased region" description="Basic and acidic residues" evidence="1">
    <location>
        <begin position="184"/>
        <end position="197"/>
    </location>
</feature>
<evidence type="ECO:0000313" key="2">
    <source>
        <dbReference type="EMBL" id="CAE8620995.1"/>
    </source>
</evidence>
<evidence type="ECO:0000313" key="3">
    <source>
        <dbReference type="Proteomes" id="UP000654075"/>
    </source>
</evidence>